<name>A0A7W5FHH6_9ACTN</name>
<protein>
    <submittedName>
        <fullName evidence="1">Uncharacterized protein</fullName>
    </submittedName>
</protein>
<dbReference type="RefSeq" id="WP_183224677.1">
    <property type="nucleotide sequence ID" value="NZ_BMPW01000017.1"/>
</dbReference>
<sequence>MLASVTTRLRHHVRLVHASTGRAVTGLTARLQPAPRGWGVRTLPDAVVVFARTDAAEPAQPPRLAVTVAGPQRDLLEFAPVPGRPPGTVLVDLTEAEIEVPLQPVPMTLTVVLTTAATDAPRTGRTLTCLATSGPVPKPVVHLAEEEPGVYRSAAVPWPAAFTPMDLLVDGNPLRTLSMDLTRTATRIRLIDTN</sequence>
<reference evidence="1 2" key="1">
    <citation type="submission" date="2020-08" db="EMBL/GenBank/DDBJ databases">
        <title>Genomic Encyclopedia of Type Strains, Phase III (KMG-III): the genomes of soil and plant-associated and newly described type strains.</title>
        <authorList>
            <person name="Whitman W."/>
        </authorList>
    </citation>
    <scope>NUCLEOTIDE SEQUENCE [LARGE SCALE GENOMIC DNA]</scope>
    <source>
        <strain evidence="1 2">CECT 3287</strain>
    </source>
</reference>
<gene>
    <name evidence="1" type="ORF">FHR83_006303</name>
</gene>
<keyword evidence="2" id="KW-1185">Reference proteome</keyword>
<dbReference type="EMBL" id="JACHXF010000015">
    <property type="protein sequence ID" value="MBB3098604.1"/>
    <property type="molecule type" value="Genomic_DNA"/>
</dbReference>
<evidence type="ECO:0000313" key="1">
    <source>
        <dbReference type="EMBL" id="MBB3098604.1"/>
    </source>
</evidence>
<organism evidence="1 2">
    <name type="scientific">Actinoplanes campanulatus</name>
    <dbReference type="NCBI Taxonomy" id="113559"/>
    <lineage>
        <taxon>Bacteria</taxon>
        <taxon>Bacillati</taxon>
        <taxon>Actinomycetota</taxon>
        <taxon>Actinomycetes</taxon>
        <taxon>Micromonosporales</taxon>
        <taxon>Micromonosporaceae</taxon>
        <taxon>Actinoplanes</taxon>
    </lineage>
</organism>
<accession>A0A7W5FHH6</accession>
<evidence type="ECO:0000313" key="2">
    <source>
        <dbReference type="Proteomes" id="UP000590749"/>
    </source>
</evidence>
<proteinExistence type="predicted"/>
<dbReference type="AlphaFoldDB" id="A0A7W5FHH6"/>
<comment type="caution">
    <text evidence="1">The sequence shown here is derived from an EMBL/GenBank/DDBJ whole genome shotgun (WGS) entry which is preliminary data.</text>
</comment>
<dbReference type="Proteomes" id="UP000590749">
    <property type="component" value="Unassembled WGS sequence"/>
</dbReference>